<proteinExistence type="predicted"/>
<dbReference type="AlphaFoldDB" id="A0A8X6NWH3"/>
<dbReference type="OrthoDB" id="6429278at2759"/>
<evidence type="ECO:0000313" key="2">
    <source>
        <dbReference type="Proteomes" id="UP000887013"/>
    </source>
</evidence>
<dbReference type="EMBL" id="BMAW01062679">
    <property type="protein sequence ID" value="GFT36889.1"/>
    <property type="molecule type" value="Genomic_DNA"/>
</dbReference>
<reference evidence="1" key="1">
    <citation type="submission" date="2020-08" db="EMBL/GenBank/DDBJ databases">
        <title>Multicomponent nature underlies the extraordinary mechanical properties of spider dragline silk.</title>
        <authorList>
            <person name="Kono N."/>
            <person name="Nakamura H."/>
            <person name="Mori M."/>
            <person name="Yoshida Y."/>
            <person name="Ohtoshi R."/>
            <person name="Malay A.D."/>
            <person name="Moran D.A.P."/>
            <person name="Tomita M."/>
            <person name="Numata K."/>
            <person name="Arakawa K."/>
        </authorList>
    </citation>
    <scope>NUCLEOTIDE SEQUENCE</scope>
</reference>
<name>A0A8X6NWH3_NEPPI</name>
<accession>A0A8X6NWH3</accession>
<organism evidence="1 2">
    <name type="scientific">Nephila pilipes</name>
    <name type="common">Giant wood spider</name>
    <name type="synonym">Nephila maculata</name>
    <dbReference type="NCBI Taxonomy" id="299642"/>
    <lineage>
        <taxon>Eukaryota</taxon>
        <taxon>Metazoa</taxon>
        <taxon>Ecdysozoa</taxon>
        <taxon>Arthropoda</taxon>
        <taxon>Chelicerata</taxon>
        <taxon>Arachnida</taxon>
        <taxon>Araneae</taxon>
        <taxon>Araneomorphae</taxon>
        <taxon>Entelegynae</taxon>
        <taxon>Araneoidea</taxon>
        <taxon>Nephilidae</taxon>
        <taxon>Nephila</taxon>
    </lineage>
</organism>
<protein>
    <submittedName>
        <fullName evidence="1">Uncharacterized protein</fullName>
    </submittedName>
</protein>
<gene>
    <name evidence="1" type="primary">NCL1_34909</name>
    <name evidence="1" type="ORF">NPIL_237281</name>
</gene>
<dbReference type="Proteomes" id="UP000887013">
    <property type="component" value="Unassembled WGS sequence"/>
</dbReference>
<sequence length="183" mass="21211">MPEFYFDVVNFSSEDEAFESTVTFHSGNLTGLSSMYRKFCQHLSKSSGNIRVICNIVLPRVEVIYGGRYETTTGYTTSYGDREQQRSFYGKILIKDVEAQIELRNSDDAEKLTVTNLLILGKREVLKIFQYNYVAENHHKRFYVPFHEISGPLYQKCFDVFQEVFYGSFRNALERAVADVAYP</sequence>
<keyword evidence="2" id="KW-1185">Reference proteome</keyword>
<comment type="caution">
    <text evidence="1">The sequence shown here is derived from an EMBL/GenBank/DDBJ whole genome shotgun (WGS) entry which is preliminary data.</text>
</comment>
<evidence type="ECO:0000313" key="1">
    <source>
        <dbReference type="EMBL" id="GFT36889.1"/>
    </source>
</evidence>